<keyword evidence="6" id="KW-1185">Reference proteome</keyword>
<dbReference type="Gene3D" id="1.10.3730.20">
    <property type="match status" value="1"/>
</dbReference>
<evidence type="ECO:0000259" key="3">
    <source>
        <dbReference type="Pfam" id="PF00892"/>
    </source>
</evidence>
<evidence type="ECO:0000256" key="1">
    <source>
        <dbReference type="ARBA" id="ARBA00007362"/>
    </source>
</evidence>
<feature type="domain" description="EamA" evidence="3">
    <location>
        <begin position="20"/>
        <end position="72"/>
    </location>
</feature>
<dbReference type="EMBL" id="CDGJ01000082">
    <property type="protein sequence ID" value="CEJ08524.1"/>
    <property type="molecule type" value="Genomic_DNA"/>
</dbReference>
<keyword evidence="2" id="KW-1133">Transmembrane helix</keyword>
<reference evidence="5" key="1">
    <citation type="submission" date="2014-11" db="EMBL/GenBank/DDBJ databases">
        <authorList>
            <person name="Hornung B.V."/>
        </authorList>
    </citation>
    <scope>NUCLEOTIDE SEQUENCE</scope>
    <source>
        <strain evidence="5">INE</strain>
    </source>
</reference>
<evidence type="ECO:0000313" key="4">
    <source>
        <dbReference type="EMBL" id="CAA7601197.1"/>
    </source>
</evidence>
<accession>A0A8S0XWR0</accession>
<proteinExistence type="inferred from homology"/>
<keyword evidence="2" id="KW-0812">Transmembrane</keyword>
<organism evidence="4">
    <name type="scientific">Acididesulfobacillus acetoxydans</name>
    <dbReference type="NCBI Taxonomy" id="1561005"/>
    <lineage>
        <taxon>Bacteria</taxon>
        <taxon>Bacillati</taxon>
        <taxon>Bacillota</taxon>
        <taxon>Clostridia</taxon>
        <taxon>Eubacteriales</taxon>
        <taxon>Peptococcaceae</taxon>
        <taxon>Acididesulfobacillus</taxon>
    </lineage>
</organism>
<dbReference type="GO" id="GO:0016020">
    <property type="term" value="C:membrane"/>
    <property type="evidence" value="ECO:0007669"/>
    <property type="project" value="InterPro"/>
</dbReference>
<reference evidence="4" key="2">
    <citation type="submission" date="2020-01" db="EMBL/GenBank/DDBJ databases">
        <authorList>
            <person name="Hornung B."/>
        </authorList>
    </citation>
    <scope>NUCLEOTIDE SEQUENCE</scope>
    <source>
        <strain evidence="4">PacBioINE</strain>
    </source>
</reference>
<dbReference type="InterPro" id="IPR037185">
    <property type="entry name" value="EmrE-like"/>
</dbReference>
<evidence type="ECO:0000313" key="5">
    <source>
        <dbReference type="EMBL" id="CEJ08524.1"/>
    </source>
</evidence>
<comment type="similarity">
    <text evidence="1">Belongs to the EamA transporter family.</text>
</comment>
<name>A0A8S0XWR0_9FIRM</name>
<gene>
    <name evidence="4" type="ORF">DEACI_1850</name>
    <name evidence="5" type="ORF">DEACI_3001</name>
</gene>
<dbReference type="AlphaFoldDB" id="A0A8S0XWR0"/>
<dbReference type="SUPFAM" id="SSF103481">
    <property type="entry name" value="Multidrug resistance efflux transporter EmrE"/>
    <property type="match status" value="1"/>
</dbReference>
<keyword evidence="2" id="KW-0472">Membrane</keyword>
<dbReference type="Proteomes" id="UP001071230">
    <property type="component" value="Unassembled WGS sequence"/>
</dbReference>
<protein>
    <submittedName>
        <fullName evidence="5">Drug/metabolite transporter</fullName>
    </submittedName>
    <submittedName>
        <fullName evidence="4">EamA domain protein</fullName>
    </submittedName>
</protein>
<dbReference type="KEGG" id="aacx:DEACI_1850"/>
<evidence type="ECO:0000313" key="6">
    <source>
        <dbReference type="Proteomes" id="UP001071230"/>
    </source>
</evidence>
<dbReference type="RefSeq" id="WP_261487375.1">
    <property type="nucleotide sequence ID" value="NZ_CDGJ01000082.1"/>
</dbReference>
<dbReference type="EMBL" id="LR746496">
    <property type="protein sequence ID" value="CAA7601197.1"/>
    <property type="molecule type" value="Genomic_DNA"/>
</dbReference>
<sequence length="85" mass="9061">MVLPKSEDSADLSHCHFNILLGLQKVGPATVSIVSTLEPVMTVGLAYLFLGEHLTLVQTVGAAFVVLGALLAAWPRQTRFEDVGV</sequence>
<dbReference type="Proteomes" id="UP000836597">
    <property type="component" value="Chromosome"/>
</dbReference>
<feature type="transmembrane region" description="Helical" evidence="2">
    <location>
        <begin position="56"/>
        <end position="74"/>
    </location>
</feature>
<evidence type="ECO:0000256" key="2">
    <source>
        <dbReference type="SAM" id="Phobius"/>
    </source>
</evidence>
<dbReference type="InterPro" id="IPR000620">
    <property type="entry name" value="EamA_dom"/>
</dbReference>
<dbReference type="Pfam" id="PF00892">
    <property type="entry name" value="EamA"/>
    <property type="match status" value="1"/>
</dbReference>